<dbReference type="Proteomes" id="UP000095281">
    <property type="component" value="Unplaced"/>
</dbReference>
<evidence type="ECO:0000313" key="2">
    <source>
        <dbReference type="Proteomes" id="UP000095281"/>
    </source>
</evidence>
<evidence type="ECO:0000256" key="1">
    <source>
        <dbReference type="SAM" id="MobiDB-lite"/>
    </source>
</evidence>
<dbReference type="WBParaSite" id="MhA1_Contig88.frz3.gene108">
    <property type="protein sequence ID" value="MhA1_Contig88.frz3.gene108"/>
    <property type="gene ID" value="MhA1_Contig88.frz3.gene108"/>
</dbReference>
<keyword evidence="2" id="KW-1185">Reference proteome</keyword>
<dbReference type="PANTHER" id="PTHR31967">
    <property type="entry name" value="GROUNDHOG (HEDGEHOG-LIKE FAMILY)-RELATED"/>
    <property type="match status" value="1"/>
</dbReference>
<organism evidence="2 3">
    <name type="scientific">Meloidogyne hapla</name>
    <name type="common">Root-knot nematode worm</name>
    <dbReference type="NCBI Taxonomy" id="6305"/>
    <lineage>
        <taxon>Eukaryota</taxon>
        <taxon>Metazoa</taxon>
        <taxon>Ecdysozoa</taxon>
        <taxon>Nematoda</taxon>
        <taxon>Chromadorea</taxon>
        <taxon>Rhabditida</taxon>
        <taxon>Tylenchina</taxon>
        <taxon>Tylenchomorpha</taxon>
        <taxon>Tylenchoidea</taxon>
        <taxon>Meloidogynidae</taxon>
        <taxon>Meloidogyninae</taxon>
        <taxon>Meloidogyne</taxon>
    </lineage>
</organism>
<feature type="compositionally biased region" description="Low complexity" evidence="1">
    <location>
        <begin position="315"/>
        <end position="326"/>
    </location>
</feature>
<name>A0A1I8C1M4_MELHA</name>
<reference evidence="3" key="1">
    <citation type="submission" date="2016-11" db="UniProtKB">
        <authorList>
            <consortium name="WormBaseParasite"/>
        </authorList>
    </citation>
    <scope>IDENTIFICATION</scope>
</reference>
<feature type="region of interest" description="Disordered" evidence="1">
    <location>
        <begin position="244"/>
        <end position="264"/>
    </location>
</feature>
<protein>
    <submittedName>
        <fullName evidence="3">Uncharacterized protein</fullName>
    </submittedName>
</protein>
<sequence length="519" mass="56779">MANYLFKSFNISNIESILVIITIILSIIITASAETAILKSPHPPVSATFVDSSILRRKRLEANAAAVRQHLQHQRDVQVENVGGLLGPLPAINTVNDATGRQPLNNLQPVLAEQQNQQQSVAAPANPSLFPQQPQVFPPSSTPPEGYQIQQSTEIYARLGQQQHVSVASGEDNYQTVATSVAPLPPDNAITSGYENVETPPSQLAHDYQNHYRTKRIKRTAPPQQKQSQALLRCLREAAIIDSLGQHPRGPEPPVRAKARSPSHRVNVDIAPQRINNERHRQNRVHGHRIQQAADHEYASASLHPPSIHPPPTFHGGQQPHGRPGHSQFFVPASTQGGADYVHHQHQFVQVQPHGEGEHGGGTPQGVGFLSGSAKGSNLPTQIGLGQKGAHRYYYPPRIPLPLPTCFHNPTGYPCCNPIFLKLKIHFAGDLVCKVELGGKYMLAYATVKDVSRVLVAEPGDQQQQNEVGTGAETSGASNNISGKRRKRQSDNESLENSVYGPQMAKPSNDLSRHYSMWV</sequence>
<feature type="region of interest" description="Disordered" evidence="1">
    <location>
        <begin position="459"/>
        <end position="519"/>
    </location>
</feature>
<accession>A0A1I8C1M4</accession>
<evidence type="ECO:0000313" key="3">
    <source>
        <dbReference type="WBParaSite" id="MhA1_Contig88.frz3.gene108"/>
    </source>
</evidence>
<feature type="compositionally biased region" description="Polar residues" evidence="1">
    <location>
        <begin position="461"/>
        <end position="482"/>
    </location>
</feature>
<feature type="region of interest" description="Disordered" evidence="1">
    <location>
        <begin position="301"/>
        <end position="326"/>
    </location>
</feature>
<dbReference type="AlphaFoldDB" id="A0A1I8C1M4"/>
<dbReference type="PANTHER" id="PTHR31967:SF14">
    <property type="entry name" value="GROUND-LIKE DOMAIN-CONTAINING PROTEIN"/>
    <property type="match status" value="1"/>
</dbReference>
<proteinExistence type="predicted"/>